<dbReference type="AlphaFoldDB" id="D4DV87"/>
<proteinExistence type="predicted"/>
<gene>
    <name evidence="1" type="ORF">NEIELOOT_03002</name>
</gene>
<accession>D4DV87</accession>
<organism evidence="1 2">
    <name type="scientific">Neisseria elongata subsp. glycolytica ATCC 29315</name>
    <dbReference type="NCBI Taxonomy" id="546263"/>
    <lineage>
        <taxon>Bacteria</taxon>
        <taxon>Pseudomonadati</taxon>
        <taxon>Pseudomonadota</taxon>
        <taxon>Betaproteobacteria</taxon>
        <taxon>Neisseriales</taxon>
        <taxon>Neisseriaceae</taxon>
        <taxon>Neisseria</taxon>
    </lineage>
</organism>
<dbReference type="EMBL" id="ADBF01000257">
    <property type="protein sequence ID" value="EFE48263.1"/>
    <property type="molecule type" value="Genomic_DNA"/>
</dbReference>
<comment type="caution">
    <text evidence="1">The sequence shown here is derived from an EMBL/GenBank/DDBJ whole genome shotgun (WGS) entry which is preliminary data.</text>
</comment>
<evidence type="ECO:0000313" key="1">
    <source>
        <dbReference type="EMBL" id="EFE48263.1"/>
    </source>
</evidence>
<reference evidence="1 2" key="1">
    <citation type="submission" date="2010-02" db="EMBL/GenBank/DDBJ databases">
        <authorList>
            <person name="Weinstock G."/>
            <person name="Sodergren E."/>
            <person name="Clifton S."/>
            <person name="Fulton L."/>
            <person name="Fulton B."/>
            <person name="Courtney L."/>
            <person name="Fronick C."/>
            <person name="Harrison M."/>
            <person name="Strong C."/>
            <person name="Farmer C."/>
            <person name="Delahaunty K."/>
            <person name="Markovic C."/>
            <person name="Hall O."/>
            <person name="Minx P."/>
            <person name="Tomlinson C."/>
            <person name="Mitreva M."/>
            <person name="Nelson J."/>
            <person name="Hou S."/>
            <person name="Wollam A."/>
            <person name="Pepin K.H."/>
            <person name="Johnson M."/>
            <person name="Bhonagiri V."/>
            <person name="Zhang X."/>
            <person name="Suruliraj S."/>
            <person name="Warren W."/>
            <person name="Chinwalla A."/>
            <person name="Mardis E.R."/>
            <person name="Wilson R.K."/>
        </authorList>
    </citation>
    <scope>NUCLEOTIDE SEQUENCE [LARGE SCALE GENOMIC DNA]</scope>
    <source>
        <strain evidence="1 2">ATCC 29315</strain>
    </source>
</reference>
<dbReference type="Proteomes" id="UP000005536">
    <property type="component" value="Unassembled WGS sequence"/>
</dbReference>
<evidence type="ECO:0000313" key="2">
    <source>
        <dbReference type="Proteomes" id="UP000005536"/>
    </source>
</evidence>
<name>D4DV87_NEIEG</name>
<sequence>MQLALDGGAQVLQVFFRHGQVAVAREAELVAAFHFHTGEEAVDVFVQDGRQENEAFFSAADFRRQFDYARQDAWGLDDGHARRAAECVFTFEFDGEVQRLIQWFGEGVRGVEADGGEYRPEFAVEIVFYPGALFRRPVAAAVKMDAFAAQGGLQFVVEQVVLFVYQAVCLNRSGGKGFGGRHAAVEDFAGIPFVFAPQVGHPYFKKFVEVGGDDAEEAQPLKQGDARILRLRQYAAVEFEQAQFAA</sequence>
<dbReference type="AntiFam" id="ANF00173">
    <property type="entry name" value="Shadow ORF (opposite ppk)"/>
</dbReference>
<protein>
    <submittedName>
        <fullName evidence="1">Uncharacterized protein</fullName>
    </submittedName>
</protein>